<reference evidence="8 9" key="1">
    <citation type="submission" date="2018-09" db="EMBL/GenBank/DDBJ databases">
        <title>Streptomyces sp. nov. DS1-2, an endophytic actinomycete isolated from roots of Dendrobium scabrilingue.</title>
        <authorList>
            <person name="Kuncharoen N."/>
            <person name="Kudo T."/>
            <person name="Ohkuma M."/>
            <person name="Yuki M."/>
            <person name="Tanasupawat S."/>
        </authorList>
    </citation>
    <scope>NUCLEOTIDE SEQUENCE [LARGE SCALE GENOMIC DNA]</scope>
    <source>
        <strain evidence="6 9">AZ1-7</strain>
        <strain evidence="7 8">DS1-2</strain>
    </source>
</reference>
<dbReference type="GO" id="GO:0000976">
    <property type="term" value="F:transcription cis-regulatory region binding"/>
    <property type="evidence" value="ECO:0007669"/>
    <property type="project" value="TreeGrafter"/>
</dbReference>
<dbReference type="InterPro" id="IPR001647">
    <property type="entry name" value="HTH_TetR"/>
</dbReference>
<evidence type="ECO:0000256" key="2">
    <source>
        <dbReference type="ARBA" id="ARBA00023125"/>
    </source>
</evidence>
<dbReference type="InterPro" id="IPR009057">
    <property type="entry name" value="Homeodomain-like_sf"/>
</dbReference>
<dbReference type="SUPFAM" id="SSF46689">
    <property type="entry name" value="Homeodomain-like"/>
    <property type="match status" value="1"/>
</dbReference>
<accession>A0A3A9WJ52</accession>
<dbReference type="GO" id="GO:0003700">
    <property type="term" value="F:DNA-binding transcription factor activity"/>
    <property type="evidence" value="ECO:0007669"/>
    <property type="project" value="TreeGrafter"/>
</dbReference>
<dbReference type="OrthoDB" id="329481at2"/>
<keyword evidence="2 4" id="KW-0238">DNA-binding</keyword>
<keyword evidence="3" id="KW-0804">Transcription</keyword>
<dbReference type="EMBL" id="RBDX01000001">
    <property type="protein sequence ID" value="RKN12809.1"/>
    <property type="molecule type" value="Genomic_DNA"/>
</dbReference>
<evidence type="ECO:0000259" key="5">
    <source>
        <dbReference type="PROSITE" id="PS50977"/>
    </source>
</evidence>
<keyword evidence="1" id="KW-0805">Transcription regulation</keyword>
<dbReference type="Pfam" id="PF02909">
    <property type="entry name" value="TetR_C_1"/>
    <property type="match status" value="1"/>
</dbReference>
<dbReference type="PANTHER" id="PTHR30055">
    <property type="entry name" value="HTH-TYPE TRANSCRIPTIONAL REGULATOR RUTR"/>
    <property type="match status" value="1"/>
</dbReference>
<evidence type="ECO:0000256" key="4">
    <source>
        <dbReference type="PROSITE-ProRule" id="PRU00335"/>
    </source>
</evidence>
<dbReference type="Pfam" id="PF00440">
    <property type="entry name" value="TetR_N"/>
    <property type="match status" value="1"/>
</dbReference>
<dbReference type="PRINTS" id="PR00455">
    <property type="entry name" value="HTHTETR"/>
</dbReference>
<name>A0A3A9WJ52_9ACTN</name>
<dbReference type="PANTHER" id="PTHR30055:SF151">
    <property type="entry name" value="TRANSCRIPTIONAL REGULATORY PROTEIN"/>
    <property type="match status" value="1"/>
</dbReference>
<dbReference type="InterPro" id="IPR050109">
    <property type="entry name" value="HTH-type_TetR-like_transc_reg"/>
</dbReference>
<dbReference type="Proteomes" id="UP000275024">
    <property type="component" value="Unassembled WGS sequence"/>
</dbReference>
<dbReference type="EMBL" id="RBDY01000001">
    <property type="protein sequence ID" value="RKN27426.1"/>
    <property type="molecule type" value="Genomic_DNA"/>
</dbReference>
<dbReference type="RefSeq" id="WP_120694794.1">
    <property type="nucleotide sequence ID" value="NZ_RBDX01000001.1"/>
</dbReference>
<evidence type="ECO:0000256" key="1">
    <source>
        <dbReference type="ARBA" id="ARBA00023015"/>
    </source>
</evidence>
<dbReference type="AlphaFoldDB" id="A0A3A9WJ52"/>
<evidence type="ECO:0000313" key="8">
    <source>
        <dbReference type="Proteomes" id="UP000268652"/>
    </source>
</evidence>
<dbReference type="InterPro" id="IPR004111">
    <property type="entry name" value="Repressor_TetR_C"/>
</dbReference>
<organism evidence="6 9">
    <name type="scientific">Streptomyces radicis</name>
    <dbReference type="NCBI Taxonomy" id="1750517"/>
    <lineage>
        <taxon>Bacteria</taxon>
        <taxon>Bacillati</taxon>
        <taxon>Actinomycetota</taxon>
        <taxon>Actinomycetes</taxon>
        <taxon>Kitasatosporales</taxon>
        <taxon>Streptomycetaceae</taxon>
        <taxon>Streptomyces</taxon>
    </lineage>
</organism>
<gene>
    <name evidence="7" type="ORF">D7318_00455</name>
    <name evidence="6" type="ORF">D7319_02440</name>
</gene>
<keyword evidence="8" id="KW-1185">Reference proteome</keyword>
<evidence type="ECO:0000313" key="7">
    <source>
        <dbReference type="EMBL" id="RKN27426.1"/>
    </source>
</evidence>
<evidence type="ECO:0000256" key="3">
    <source>
        <dbReference type="ARBA" id="ARBA00023163"/>
    </source>
</evidence>
<dbReference type="Proteomes" id="UP000268652">
    <property type="component" value="Unassembled WGS sequence"/>
</dbReference>
<feature type="domain" description="HTH tetR-type" evidence="5">
    <location>
        <begin position="11"/>
        <end position="71"/>
    </location>
</feature>
<dbReference type="InterPro" id="IPR036271">
    <property type="entry name" value="Tet_transcr_reg_TetR-rel_C_sf"/>
</dbReference>
<proteinExistence type="predicted"/>
<feature type="DNA-binding region" description="H-T-H motif" evidence="4">
    <location>
        <begin position="34"/>
        <end position="53"/>
    </location>
</feature>
<dbReference type="SUPFAM" id="SSF48498">
    <property type="entry name" value="Tetracyclin repressor-like, C-terminal domain"/>
    <property type="match status" value="1"/>
</dbReference>
<dbReference type="Gene3D" id="1.10.357.10">
    <property type="entry name" value="Tetracycline Repressor, domain 2"/>
    <property type="match status" value="1"/>
</dbReference>
<evidence type="ECO:0000313" key="6">
    <source>
        <dbReference type="EMBL" id="RKN12809.1"/>
    </source>
</evidence>
<dbReference type="PROSITE" id="PS50977">
    <property type="entry name" value="HTH_TETR_2"/>
    <property type="match status" value="1"/>
</dbReference>
<evidence type="ECO:0000313" key="9">
    <source>
        <dbReference type="Proteomes" id="UP000275024"/>
    </source>
</evidence>
<protein>
    <submittedName>
        <fullName evidence="6">TetR/AcrR family transcriptional regulator</fullName>
    </submittedName>
</protein>
<sequence length="236" mass="25448">MADNQAGRGRAMTADDIAHQALELADTRGLEKLTVRSLANRLGIGTMTLYGYFRSKEEILDAVADLALGSLALPKAAPDERPRDAIEAVARAFRRLMSAHPSIVQILSSRVTTSARARRGAMEAVIDRLVTSGIPGPLAVQCYGFILIHALGFSSYQGPRAWAQDDAEDRAELHRQQSHFYASLPIADFPRLVELREAIVELPSEGQFAFAVESLAHLVEARLAGSSTDGSGPLIG</sequence>
<comment type="caution">
    <text evidence="6">The sequence shown here is derived from an EMBL/GenBank/DDBJ whole genome shotgun (WGS) entry which is preliminary data.</text>
</comment>
<dbReference type="GO" id="GO:0045892">
    <property type="term" value="P:negative regulation of DNA-templated transcription"/>
    <property type="evidence" value="ECO:0007669"/>
    <property type="project" value="InterPro"/>
</dbReference>